<proteinExistence type="predicted"/>
<dbReference type="Proteomes" id="UP001151760">
    <property type="component" value="Unassembled WGS sequence"/>
</dbReference>
<organism evidence="1 2">
    <name type="scientific">Tanacetum coccineum</name>
    <dbReference type="NCBI Taxonomy" id="301880"/>
    <lineage>
        <taxon>Eukaryota</taxon>
        <taxon>Viridiplantae</taxon>
        <taxon>Streptophyta</taxon>
        <taxon>Embryophyta</taxon>
        <taxon>Tracheophyta</taxon>
        <taxon>Spermatophyta</taxon>
        <taxon>Magnoliopsida</taxon>
        <taxon>eudicotyledons</taxon>
        <taxon>Gunneridae</taxon>
        <taxon>Pentapetalae</taxon>
        <taxon>asterids</taxon>
        <taxon>campanulids</taxon>
        <taxon>Asterales</taxon>
        <taxon>Asteraceae</taxon>
        <taxon>Asteroideae</taxon>
        <taxon>Anthemideae</taxon>
        <taxon>Anthemidinae</taxon>
        <taxon>Tanacetum</taxon>
    </lineage>
</organism>
<sequence>MLNASIDQGCVDNGLNEVDEVFGKENVAEIEKGNCCNSDMVNQSEYKKMFNEVATNKKLDDNFHSLQELITTHKQQQSQVKKASIWKKRVKDIKFYNNDILYQLSSDPNAYSSYSSKNVFNIKMKERYIEEKLVNVLLIK</sequence>
<dbReference type="EMBL" id="BQNB010009711">
    <property type="protein sequence ID" value="GJS67354.1"/>
    <property type="molecule type" value="Genomic_DNA"/>
</dbReference>
<evidence type="ECO:0000313" key="1">
    <source>
        <dbReference type="EMBL" id="GJS67354.1"/>
    </source>
</evidence>
<reference evidence="1" key="1">
    <citation type="journal article" date="2022" name="Int. J. Mol. Sci.">
        <title>Draft Genome of Tanacetum Coccineum: Genomic Comparison of Closely Related Tanacetum-Family Plants.</title>
        <authorList>
            <person name="Yamashiro T."/>
            <person name="Shiraishi A."/>
            <person name="Nakayama K."/>
            <person name="Satake H."/>
        </authorList>
    </citation>
    <scope>NUCLEOTIDE SEQUENCE</scope>
</reference>
<keyword evidence="2" id="KW-1185">Reference proteome</keyword>
<reference evidence="1" key="2">
    <citation type="submission" date="2022-01" db="EMBL/GenBank/DDBJ databases">
        <authorList>
            <person name="Yamashiro T."/>
            <person name="Shiraishi A."/>
            <person name="Satake H."/>
            <person name="Nakayama K."/>
        </authorList>
    </citation>
    <scope>NUCLEOTIDE SEQUENCE</scope>
</reference>
<protein>
    <submittedName>
        <fullName evidence="1">Uncharacterized protein</fullName>
    </submittedName>
</protein>
<evidence type="ECO:0000313" key="2">
    <source>
        <dbReference type="Proteomes" id="UP001151760"/>
    </source>
</evidence>
<comment type="caution">
    <text evidence="1">The sequence shown here is derived from an EMBL/GenBank/DDBJ whole genome shotgun (WGS) entry which is preliminary data.</text>
</comment>
<name>A0ABQ4XPP1_9ASTR</name>
<accession>A0ABQ4XPP1</accession>
<gene>
    <name evidence="1" type="ORF">Tco_0681918</name>
</gene>